<dbReference type="PANTHER" id="PTHR23055:SF167">
    <property type="entry name" value="EF-HAND DOMAIN-CONTAINING PROTEIN"/>
    <property type="match status" value="1"/>
</dbReference>
<keyword evidence="2" id="KW-0677">Repeat</keyword>
<dbReference type="Proteomes" id="UP000000311">
    <property type="component" value="Unassembled WGS sequence"/>
</dbReference>
<organism evidence="6">
    <name type="scientific">Camponotus floridanus</name>
    <name type="common">Florida carpenter ant</name>
    <dbReference type="NCBI Taxonomy" id="104421"/>
    <lineage>
        <taxon>Eukaryota</taxon>
        <taxon>Metazoa</taxon>
        <taxon>Ecdysozoa</taxon>
        <taxon>Arthropoda</taxon>
        <taxon>Hexapoda</taxon>
        <taxon>Insecta</taxon>
        <taxon>Pterygota</taxon>
        <taxon>Neoptera</taxon>
        <taxon>Endopterygota</taxon>
        <taxon>Hymenoptera</taxon>
        <taxon>Apocrita</taxon>
        <taxon>Aculeata</taxon>
        <taxon>Formicoidea</taxon>
        <taxon>Formicidae</taxon>
        <taxon>Formicinae</taxon>
        <taxon>Camponotus</taxon>
    </lineage>
</organism>
<dbReference type="SMART" id="SM00054">
    <property type="entry name" value="EFh"/>
    <property type="match status" value="3"/>
</dbReference>
<gene>
    <name evidence="5" type="ORF">EAG_15115</name>
</gene>
<dbReference type="InParanoid" id="E2B140"/>
<keyword evidence="6" id="KW-1185">Reference proteome</keyword>
<reference evidence="5 6" key="1">
    <citation type="journal article" date="2010" name="Science">
        <title>Genomic comparison of the ants Camponotus floridanus and Harpegnathos saltator.</title>
        <authorList>
            <person name="Bonasio R."/>
            <person name="Zhang G."/>
            <person name="Ye C."/>
            <person name="Mutti N.S."/>
            <person name="Fang X."/>
            <person name="Qin N."/>
            <person name="Donahue G."/>
            <person name="Yang P."/>
            <person name="Li Q."/>
            <person name="Li C."/>
            <person name="Zhang P."/>
            <person name="Huang Z."/>
            <person name="Berger S.L."/>
            <person name="Reinberg D."/>
            <person name="Wang J."/>
            <person name="Liebig J."/>
        </authorList>
    </citation>
    <scope>NUCLEOTIDE SEQUENCE [LARGE SCALE GENOMIC DNA]</scope>
    <source>
        <strain evidence="6">C129</strain>
    </source>
</reference>
<dbReference type="GO" id="GO:0005509">
    <property type="term" value="F:calcium ion binding"/>
    <property type="evidence" value="ECO:0007669"/>
    <property type="project" value="InterPro"/>
</dbReference>
<dbReference type="STRING" id="104421.E2B140"/>
<evidence type="ECO:0000313" key="5">
    <source>
        <dbReference type="EMBL" id="EFN60613.1"/>
    </source>
</evidence>
<dbReference type="SUPFAM" id="SSF47473">
    <property type="entry name" value="EF-hand"/>
    <property type="match status" value="1"/>
</dbReference>
<dbReference type="AlphaFoldDB" id="E2B140"/>
<dbReference type="InterPro" id="IPR018247">
    <property type="entry name" value="EF_Hand_1_Ca_BS"/>
</dbReference>
<dbReference type="OrthoDB" id="191686at2759"/>
<proteinExistence type="predicted"/>
<keyword evidence="3" id="KW-0106">Calcium</keyword>
<feature type="domain" description="EF-hand" evidence="4">
    <location>
        <begin position="117"/>
        <end position="152"/>
    </location>
</feature>
<dbReference type="PROSITE" id="PS50222">
    <property type="entry name" value="EF_HAND_2"/>
    <property type="match status" value="3"/>
</dbReference>
<dbReference type="EMBL" id="GL444771">
    <property type="protein sequence ID" value="EFN60613.1"/>
    <property type="molecule type" value="Genomic_DNA"/>
</dbReference>
<protein>
    <submittedName>
        <fullName evidence="5">Calsenilin</fullName>
    </submittedName>
</protein>
<dbReference type="PANTHER" id="PTHR23055">
    <property type="entry name" value="CALCIUM BINDING PROTEINS"/>
    <property type="match status" value="1"/>
</dbReference>
<evidence type="ECO:0000256" key="1">
    <source>
        <dbReference type="ARBA" id="ARBA00022723"/>
    </source>
</evidence>
<dbReference type="InterPro" id="IPR002048">
    <property type="entry name" value="EF_hand_dom"/>
</dbReference>
<feature type="domain" description="EF-hand" evidence="4">
    <location>
        <begin position="162"/>
        <end position="197"/>
    </location>
</feature>
<dbReference type="InterPro" id="IPR028846">
    <property type="entry name" value="Recoverin"/>
</dbReference>
<evidence type="ECO:0000256" key="2">
    <source>
        <dbReference type="ARBA" id="ARBA00022737"/>
    </source>
</evidence>
<keyword evidence="1" id="KW-0479">Metal-binding</keyword>
<dbReference type="PROSITE" id="PS00018">
    <property type="entry name" value="EF_HAND_1"/>
    <property type="match status" value="3"/>
</dbReference>
<dbReference type="Pfam" id="PF13833">
    <property type="entry name" value="EF-hand_8"/>
    <property type="match status" value="1"/>
</dbReference>
<sequence>MQRSLRKMRESIHKITESIEEEDKHSMYIFPEQLSTLIWRTGFSKDEIRRLYRVFKQLCPRGCAITGDLTFVYTKLFPLGEPTRYAQIVFNSFDRDGDGIVNFSDLLGAMTLIINGNVDQKLSWIFRLYDLNGDGCITRQEMLITISAVYEIMQGAQIIQPIIDSQVDRFFEKMDADKDGVISREEFMSGCKNIYCTFHLALQILHLLGQSERRKFW</sequence>
<feature type="domain" description="EF-hand" evidence="4">
    <location>
        <begin position="81"/>
        <end position="116"/>
    </location>
</feature>
<evidence type="ECO:0000259" key="4">
    <source>
        <dbReference type="PROSITE" id="PS50222"/>
    </source>
</evidence>
<evidence type="ECO:0000256" key="3">
    <source>
        <dbReference type="ARBA" id="ARBA00022837"/>
    </source>
</evidence>
<name>E2B140_CAMFO</name>
<dbReference type="CDD" id="cd00051">
    <property type="entry name" value="EFh"/>
    <property type="match status" value="2"/>
</dbReference>
<dbReference type="Gene3D" id="1.10.238.10">
    <property type="entry name" value="EF-hand"/>
    <property type="match status" value="1"/>
</dbReference>
<dbReference type="PRINTS" id="PR00450">
    <property type="entry name" value="RECOVERIN"/>
</dbReference>
<accession>E2B140</accession>
<dbReference type="OMA" id="SWIFRLY"/>
<dbReference type="Pfam" id="PF13499">
    <property type="entry name" value="EF-hand_7"/>
    <property type="match status" value="1"/>
</dbReference>
<dbReference type="InterPro" id="IPR011992">
    <property type="entry name" value="EF-hand-dom_pair"/>
</dbReference>
<evidence type="ECO:0000313" key="6">
    <source>
        <dbReference type="Proteomes" id="UP000000311"/>
    </source>
</evidence>